<evidence type="ECO:0000313" key="2">
    <source>
        <dbReference type="Proteomes" id="UP001362899"/>
    </source>
</evidence>
<comment type="caution">
    <text evidence="1">The sequence shown here is derived from an EMBL/GenBank/DDBJ whole genome shotgun (WGS) entry which is preliminary data.</text>
</comment>
<dbReference type="Proteomes" id="UP001362899">
    <property type="component" value="Unassembled WGS sequence"/>
</dbReference>
<reference evidence="1 2" key="1">
    <citation type="journal article" date="2023" name="Elife">
        <title>Identification of key yeast species and microbe-microbe interactions impacting larval growth of Drosophila in the wild.</title>
        <authorList>
            <person name="Mure A."/>
            <person name="Sugiura Y."/>
            <person name="Maeda R."/>
            <person name="Honda K."/>
            <person name="Sakurai N."/>
            <person name="Takahashi Y."/>
            <person name="Watada M."/>
            <person name="Katoh T."/>
            <person name="Gotoh A."/>
            <person name="Gotoh Y."/>
            <person name="Taniguchi I."/>
            <person name="Nakamura K."/>
            <person name="Hayashi T."/>
            <person name="Katayama T."/>
            <person name="Uemura T."/>
            <person name="Hattori Y."/>
        </authorList>
    </citation>
    <scope>NUCLEOTIDE SEQUENCE [LARGE SCALE GENOMIC DNA]</scope>
    <source>
        <strain evidence="1 2">SB-73</strain>
    </source>
</reference>
<accession>A0AAV5RLI5</accession>
<name>A0AAV5RLI5_STABA</name>
<keyword evidence="2" id="KW-1185">Reference proteome</keyword>
<organism evidence="1 2">
    <name type="scientific">Starmerella bacillaris</name>
    <name type="common">Yeast</name>
    <name type="synonym">Candida zemplinina</name>
    <dbReference type="NCBI Taxonomy" id="1247836"/>
    <lineage>
        <taxon>Eukaryota</taxon>
        <taxon>Fungi</taxon>
        <taxon>Dikarya</taxon>
        <taxon>Ascomycota</taxon>
        <taxon>Saccharomycotina</taxon>
        <taxon>Dipodascomycetes</taxon>
        <taxon>Dipodascales</taxon>
        <taxon>Trichomonascaceae</taxon>
        <taxon>Starmerella</taxon>
    </lineage>
</organism>
<dbReference type="AlphaFoldDB" id="A0AAV5RLI5"/>
<sequence>MGTENPEQTWTQVCGAKAAYDVLMRVNNNGKDTAASLEECIQMFRSDDAYLLESCISSNIIRSDSDARCETITYYFCRPFAIRFLADEYRTCVNQISLAVFASRLLKTPDSLLDVKDQETLDELSQKFFEKKILYAAGIKYALKNAKVRNRLAQLSELKFTPDSSIRDCVDVVKLMLTSIPTSERKSIRYDSDDDDDKVNFRPLLTRTPILSDLFLNTQCTSRETEPVTSDLNPTDKEALIDLMLALGDRSMLKYAPTPNYLLTVLISWLPDLFTRDLIQWDRTAVVIIRVLEFRKIEIQSVHLDDIITILFLLVGRYIPRRSYFDRNLSNLGSKVSSHYNLCDQALHVLEELHSRGSNTLKLEIKKALRKNIENWYDIEWSEYGSSVIKKFGSM</sequence>
<proteinExistence type="predicted"/>
<protein>
    <submittedName>
        <fullName evidence="1">Uncharacterized protein</fullName>
    </submittedName>
</protein>
<evidence type="ECO:0000313" key="1">
    <source>
        <dbReference type="EMBL" id="GMM52290.1"/>
    </source>
</evidence>
<dbReference type="EMBL" id="BTGC01000008">
    <property type="protein sequence ID" value="GMM52290.1"/>
    <property type="molecule type" value="Genomic_DNA"/>
</dbReference>
<gene>
    <name evidence="1" type="ORF">DASB73_032530</name>
</gene>